<evidence type="ECO:0000259" key="1">
    <source>
        <dbReference type="PROSITE" id="PS50835"/>
    </source>
</evidence>
<dbReference type="InterPro" id="IPR013783">
    <property type="entry name" value="Ig-like_fold"/>
</dbReference>
<reference evidence="2" key="2">
    <citation type="submission" date="2023-05" db="EMBL/GenBank/DDBJ databases">
        <authorList>
            <person name="Fouks B."/>
        </authorList>
    </citation>
    <scope>NUCLEOTIDE SEQUENCE</scope>
    <source>
        <strain evidence="2">Stay&amp;Tobe</strain>
        <tissue evidence="2">Testes</tissue>
    </source>
</reference>
<feature type="non-terminal residue" evidence="2">
    <location>
        <position position="1"/>
    </location>
</feature>
<reference evidence="2" key="1">
    <citation type="journal article" date="2023" name="IScience">
        <title>Live-bearing cockroach genome reveals convergent evolutionary mechanisms linked to viviparity in insects and beyond.</title>
        <authorList>
            <person name="Fouks B."/>
            <person name="Harrison M.C."/>
            <person name="Mikhailova A.A."/>
            <person name="Marchal E."/>
            <person name="English S."/>
            <person name="Carruthers M."/>
            <person name="Jennings E.C."/>
            <person name="Chiamaka E.L."/>
            <person name="Frigard R.A."/>
            <person name="Pippel M."/>
            <person name="Attardo G.M."/>
            <person name="Benoit J.B."/>
            <person name="Bornberg-Bauer E."/>
            <person name="Tobe S.S."/>
        </authorList>
    </citation>
    <scope>NUCLEOTIDE SEQUENCE</scope>
    <source>
        <strain evidence="2">Stay&amp;Tobe</strain>
    </source>
</reference>
<dbReference type="EMBL" id="JASPKZ010008892">
    <property type="protein sequence ID" value="KAJ9578298.1"/>
    <property type="molecule type" value="Genomic_DNA"/>
</dbReference>
<organism evidence="2 3">
    <name type="scientific">Diploptera punctata</name>
    <name type="common">Pacific beetle cockroach</name>
    <dbReference type="NCBI Taxonomy" id="6984"/>
    <lineage>
        <taxon>Eukaryota</taxon>
        <taxon>Metazoa</taxon>
        <taxon>Ecdysozoa</taxon>
        <taxon>Arthropoda</taxon>
        <taxon>Hexapoda</taxon>
        <taxon>Insecta</taxon>
        <taxon>Pterygota</taxon>
        <taxon>Neoptera</taxon>
        <taxon>Polyneoptera</taxon>
        <taxon>Dictyoptera</taxon>
        <taxon>Blattodea</taxon>
        <taxon>Blaberoidea</taxon>
        <taxon>Blaberidae</taxon>
        <taxon>Diplopterinae</taxon>
        <taxon>Diploptera</taxon>
    </lineage>
</organism>
<dbReference type="PROSITE" id="PS50835">
    <property type="entry name" value="IG_LIKE"/>
    <property type="match status" value="1"/>
</dbReference>
<evidence type="ECO:0000313" key="3">
    <source>
        <dbReference type="Proteomes" id="UP001233999"/>
    </source>
</evidence>
<gene>
    <name evidence="2" type="ORF">L9F63_005479</name>
</gene>
<dbReference type="AlphaFoldDB" id="A0AAD7ZD10"/>
<keyword evidence="3" id="KW-1185">Reference proteome</keyword>
<dbReference type="PANTHER" id="PTHR21261">
    <property type="entry name" value="BEAT PROTEIN"/>
    <property type="match status" value="1"/>
</dbReference>
<comment type="caution">
    <text evidence="2">The sequence shown here is derived from an EMBL/GenBank/DDBJ whole genome shotgun (WGS) entry which is preliminary data.</text>
</comment>
<evidence type="ECO:0000313" key="2">
    <source>
        <dbReference type="EMBL" id="KAJ9578298.1"/>
    </source>
</evidence>
<feature type="domain" description="Ig-like" evidence="1">
    <location>
        <begin position="10"/>
        <end position="126"/>
    </location>
</feature>
<protein>
    <recommendedName>
        <fullName evidence="1">Ig-like domain-containing protein</fullName>
    </recommendedName>
</protein>
<accession>A0AAD7ZD10</accession>
<name>A0AAD7ZD10_DIPPU</name>
<dbReference type="InterPro" id="IPR036179">
    <property type="entry name" value="Ig-like_dom_sf"/>
</dbReference>
<sequence length="171" mass="19505">NGVDCLDMNPVSALGPIVIKNGTESSVVLDCDYSPNEHDYFLSRTKPTSLVVKWFFNNDPRPVYQWVHSKKPQDLGVLKGKINTEYRFSEDNVTMYRAIQILNPTTNLSGEYKCTVFNLEDEKSQTRKMIIYVPEKNFELTHSKQNGNTAVNITCKAEGVFPEPELVIRIK</sequence>
<proteinExistence type="predicted"/>
<dbReference type="InterPro" id="IPR007110">
    <property type="entry name" value="Ig-like_dom"/>
</dbReference>
<dbReference type="PANTHER" id="PTHR21261:SF2">
    <property type="entry name" value="GH04238P-RELATED"/>
    <property type="match status" value="1"/>
</dbReference>
<dbReference type="Proteomes" id="UP001233999">
    <property type="component" value="Unassembled WGS sequence"/>
</dbReference>
<dbReference type="SUPFAM" id="SSF48726">
    <property type="entry name" value="Immunoglobulin"/>
    <property type="match status" value="1"/>
</dbReference>
<feature type="non-terminal residue" evidence="2">
    <location>
        <position position="171"/>
    </location>
</feature>
<dbReference type="Gene3D" id="2.60.40.10">
    <property type="entry name" value="Immunoglobulins"/>
    <property type="match status" value="1"/>
</dbReference>